<dbReference type="AlphaFoldDB" id="A0A0C3PCL4"/>
<dbReference type="OrthoDB" id="2662725at2759"/>
<feature type="region of interest" description="Disordered" evidence="1">
    <location>
        <begin position="235"/>
        <end position="257"/>
    </location>
</feature>
<accession>A0A0C3PCL4</accession>
<feature type="region of interest" description="Disordered" evidence="1">
    <location>
        <begin position="188"/>
        <end position="209"/>
    </location>
</feature>
<feature type="region of interest" description="Disordered" evidence="1">
    <location>
        <begin position="91"/>
        <end position="168"/>
    </location>
</feature>
<evidence type="ECO:0000313" key="3">
    <source>
        <dbReference type="Proteomes" id="UP000054217"/>
    </source>
</evidence>
<evidence type="ECO:0000313" key="2">
    <source>
        <dbReference type="EMBL" id="KIO11520.1"/>
    </source>
</evidence>
<reference evidence="3" key="2">
    <citation type="submission" date="2015-01" db="EMBL/GenBank/DDBJ databases">
        <title>Evolutionary Origins and Diversification of the Mycorrhizal Mutualists.</title>
        <authorList>
            <consortium name="DOE Joint Genome Institute"/>
            <consortium name="Mycorrhizal Genomics Consortium"/>
            <person name="Kohler A."/>
            <person name="Kuo A."/>
            <person name="Nagy L.G."/>
            <person name="Floudas D."/>
            <person name="Copeland A."/>
            <person name="Barry K.W."/>
            <person name="Cichocki N."/>
            <person name="Veneault-Fourrey C."/>
            <person name="LaButti K."/>
            <person name="Lindquist E.A."/>
            <person name="Lipzen A."/>
            <person name="Lundell T."/>
            <person name="Morin E."/>
            <person name="Murat C."/>
            <person name="Riley R."/>
            <person name="Ohm R."/>
            <person name="Sun H."/>
            <person name="Tunlid A."/>
            <person name="Henrissat B."/>
            <person name="Grigoriev I.V."/>
            <person name="Hibbett D.S."/>
            <person name="Martin F."/>
        </authorList>
    </citation>
    <scope>NUCLEOTIDE SEQUENCE [LARGE SCALE GENOMIC DNA]</scope>
    <source>
        <strain evidence="3">Marx 270</strain>
    </source>
</reference>
<dbReference type="HOGENOM" id="CLU_1027184_0_0_1"/>
<dbReference type="InParanoid" id="A0A0C3PCL4"/>
<proteinExistence type="predicted"/>
<name>A0A0C3PCL4_PISTI</name>
<keyword evidence="3" id="KW-1185">Reference proteome</keyword>
<sequence length="257" mass="27958">MEIPTFMQPRAAREEIHSPGHPVHPDHRHAIYGAIPQHSHVSPHTHIRSSRPSTSRPLPSQVHTNVTPMAYVHRQSHEQRGIASEQLIVPRTPPTDANINSQLRPAFPGSGPSLFDTDGSRPRLPRSDVNTGLNASEAASNSLFPPPASSLTYPSPPSSAYVTSRADAASTPNSIQNAMAARSNHQFAPDFGIPLTNTPHPLVHPDPPGHSLVPPQTDAARPRGQDANFRWQMRSSMPVRDDASGQNTGPTYSWMLQ</sequence>
<evidence type="ECO:0000256" key="1">
    <source>
        <dbReference type="SAM" id="MobiDB-lite"/>
    </source>
</evidence>
<feature type="compositionally biased region" description="Polar residues" evidence="1">
    <location>
        <begin position="244"/>
        <end position="257"/>
    </location>
</feature>
<feature type="compositionally biased region" description="Polar residues" evidence="1">
    <location>
        <begin position="128"/>
        <end position="162"/>
    </location>
</feature>
<dbReference type="Proteomes" id="UP000054217">
    <property type="component" value="Unassembled WGS sequence"/>
</dbReference>
<gene>
    <name evidence="2" type="ORF">M404DRAFT_786998</name>
</gene>
<reference evidence="2 3" key="1">
    <citation type="submission" date="2014-04" db="EMBL/GenBank/DDBJ databases">
        <authorList>
            <consortium name="DOE Joint Genome Institute"/>
            <person name="Kuo A."/>
            <person name="Kohler A."/>
            <person name="Costa M.D."/>
            <person name="Nagy L.G."/>
            <person name="Floudas D."/>
            <person name="Copeland A."/>
            <person name="Barry K.W."/>
            <person name="Cichocki N."/>
            <person name="Veneault-Fourrey C."/>
            <person name="LaButti K."/>
            <person name="Lindquist E.A."/>
            <person name="Lipzen A."/>
            <person name="Lundell T."/>
            <person name="Morin E."/>
            <person name="Murat C."/>
            <person name="Sun H."/>
            <person name="Tunlid A."/>
            <person name="Henrissat B."/>
            <person name="Grigoriev I.V."/>
            <person name="Hibbett D.S."/>
            <person name="Martin F."/>
            <person name="Nordberg H.P."/>
            <person name="Cantor M.N."/>
            <person name="Hua S.X."/>
        </authorList>
    </citation>
    <scope>NUCLEOTIDE SEQUENCE [LARGE SCALE GENOMIC DNA]</scope>
    <source>
        <strain evidence="2 3">Marx 270</strain>
    </source>
</reference>
<organism evidence="2 3">
    <name type="scientific">Pisolithus tinctorius Marx 270</name>
    <dbReference type="NCBI Taxonomy" id="870435"/>
    <lineage>
        <taxon>Eukaryota</taxon>
        <taxon>Fungi</taxon>
        <taxon>Dikarya</taxon>
        <taxon>Basidiomycota</taxon>
        <taxon>Agaricomycotina</taxon>
        <taxon>Agaricomycetes</taxon>
        <taxon>Agaricomycetidae</taxon>
        <taxon>Boletales</taxon>
        <taxon>Sclerodermatineae</taxon>
        <taxon>Pisolithaceae</taxon>
        <taxon>Pisolithus</taxon>
    </lineage>
</organism>
<feature type="region of interest" description="Disordered" evidence="1">
    <location>
        <begin position="40"/>
        <end position="62"/>
    </location>
</feature>
<protein>
    <submittedName>
        <fullName evidence="2">Uncharacterized protein</fullName>
    </submittedName>
</protein>
<dbReference type="EMBL" id="KN831949">
    <property type="protein sequence ID" value="KIO11520.1"/>
    <property type="molecule type" value="Genomic_DNA"/>
</dbReference>
<feature type="compositionally biased region" description="Low complexity" evidence="1">
    <location>
        <begin position="50"/>
        <end position="60"/>
    </location>
</feature>